<feature type="binding site" evidence="6">
    <location>
        <position position="109"/>
    </location>
    <ligand>
        <name>S-adenosyl-L-methionine</name>
        <dbReference type="ChEBI" id="CHEBI:59789"/>
    </ligand>
</feature>
<comment type="similarity">
    <text evidence="5 6">Belongs to the RNA methyltransferase RlmH family.</text>
</comment>
<comment type="subcellular location">
    <subcellularLocation>
        <location evidence="6">Cytoplasm</location>
    </subcellularLocation>
</comment>
<evidence type="ECO:0000256" key="5">
    <source>
        <dbReference type="ARBA" id="ARBA00038303"/>
    </source>
</evidence>
<dbReference type="InterPro" id="IPR029026">
    <property type="entry name" value="tRNA_m1G_MTases_N"/>
</dbReference>
<dbReference type="InterPro" id="IPR029028">
    <property type="entry name" value="Alpha/beta_knot_MTases"/>
</dbReference>
<evidence type="ECO:0000256" key="2">
    <source>
        <dbReference type="ARBA" id="ARBA00022603"/>
    </source>
</evidence>
<evidence type="ECO:0000256" key="3">
    <source>
        <dbReference type="ARBA" id="ARBA00022679"/>
    </source>
</evidence>
<evidence type="ECO:0000256" key="6">
    <source>
        <dbReference type="HAMAP-Rule" id="MF_00658"/>
    </source>
</evidence>
<reference evidence="7" key="2">
    <citation type="journal article" date="2023" name="Biology">
        <title>Prokaryotic Life Associated with Coal-Fire Gas Vents Revealed by Metagenomics.</title>
        <authorList>
            <person name="Kadnikov V.V."/>
            <person name="Mardanov A.V."/>
            <person name="Beletsky A.V."/>
            <person name="Karnachuk O.V."/>
            <person name="Ravin N.V."/>
        </authorList>
    </citation>
    <scope>NUCLEOTIDE SEQUENCE</scope>
    <source>
        <strain evidence="7">Bu02</strain>
    </source>
</reference>
<keyword evidence="6" id="KW-0963">Cytoplasm</keyword>
<dbReference type="HAMAP" id="MF_00658">
    <property type="entry name" value="23SrRNA_methyltr_H"/>
    <property type="match status" value="1"/>
</dbReference>
<feature type="binding site" evidence="6">
    <location>
        <begin position="128"/>
        <end position="133"/>
    </location>
    <ligand>
        <name>S-adenosyl-L-methionine</name>
        <dbReference type="ChEBI" id="CHEBI:59789"/>
    </ligand>
</feature>
<evidence type="ECO:0000256" key="4">
    <source>
        <dbReference type="ARBA" id="ARBA00022691"/>
    </source>
</evidence>
<dbReference type="PIRSF" id="PIRSF004505">
    <property type="entry name" value="MT_bac"/>
    <property type="match status" value="1"/>
</dbReference>
<dbReference type="PANTHER" id="PTHR33603:SF1">
    <property type="entry name" value="RIBOSOMAL RNA LARGE SUBUNIT METHYLTRANSFERASE H"/>
    <property type="match status" value="1"/>
</dbReference>
<dbReference type="EC" id="2.1.1.177" evidence="6"/>
<organism evidence="7">
    <name type="scientific">Candidatus Fermentithermobacillus carboniphilus</name>
    <dbReference type="NCBI Taxonomy" id="3085328"/>
    <lineage>
        <taxon>Bacteria</taxon>
        <taxon>Bacillati</taxon>
        <taxon>Bacillota</taxon>
        <taxon>Candidatus Fermentithermobacillia</taxon>
        <taxon>Candidatus Fermentithermobacillales</taxon>
        <taxon>Candidatus Fermentithermobacillaceae</taxon>
        <taxon>Candidatus Fermentithermobacillus</taxon>
    </lineage>
</organism>
<dbReference type="Gene3D" id="3.40.1280.10">
    <property type="match status" value="1"/>
</dbReference>
<dbReference type="KEGG" id="fcz:IMF26_09895"/>
<dbReference type="CDD" id="cd18081">
    <property type="entry name" value="RlmH-like"/>
    <property type="match status" value="1"/>
</dbReference>
<comment type="subunit">
    <text evidence="6">Homodimer.</text>
</comment>
<comment type="caution">
    <text evidence="6">Lacks conserved residue(s) required for the propagation of feature annotation.</text>
</comment>
<evidence type="ECO:0000313" key="7">
    <source>
        <dbReference type="EMBL" id="QUL98322.1"/>
    </source>
</evidence>
<keyword evidence="3 6" id="KW-0808">Transferase</keyword>
<keyword evidence="4 6" id="KW-0949">S-adenosyl-L-methionine</keyword>
<dbReference type="PANTHER" id="PTHR33603">
    <property type="entry name" value="METHYLTRANSFERASE"/>
    <property type="match status" value="1"/>
</dbReference>
<dbReference type="EMBL" id="CP062796">
    <property type="protein sequence ID" value="QUL98322.1"/>
    <property type="molecule type" value="Genomic_DNA"/>
</dbReference>
<dbReference type="NCBIfam" id="NF000985">
    <property type="entry name" value="PRK00103.1-3"/>
    <property type="match status" value="1"/>
</dbReference>
<dbReference type="GO" id="GO:0070038">
    <property type="term" value="F:rRNA (pseudouridine-N3-)-methyltransferase activity"/>
    <property type="evidence" value="ECO:0007669"/>
    <property type="project" value="UniProtKB-UniRule"/>
</dbReference>
<keyword evidence="2 6" id="KW-0489">Methyltransferase</keyword>
<gene>
    <name evidence="6 7" type="primary">rlmH</name>
    <name evidence="7" type="ORF">IMF26_09895</name>
</gene>
<reference evidence="7" key="1">
    <citation type="submission" date="2020-10" db="EMBL/GenBank/DDBJ databases">
        <authorList>
            <person name="Kadnikov V."/>
            <person name="Beletsky A.V."/>
            <person name="Mardanov A.V."/>
            <person name="Karnachuk O.V."/>
            <person name="Ravin N.V."/>
        </authorList>
    </citation>
    <scope>NUCLEOTIDE SEQUENCE</scope>
    <source>
        <strain evidence="7">Bu02</strain>
    </source>
</reference>
<name>A0AAT9LB45_9FIRM</name>
<comment type="catalytic activity">
    <reaction evidence="6">
        <text>pseudouridine(1915) in 23S rRNA + S-adenosyl-L-methionine = N(3)-methylpseudouridine(1915) in 23S rRNA + S-adenosyl-L-homocysteine + H(+)</text>
        <dbReference type="Rhea" id="RHEA:42752"/>
        <dbReference type="Rhea" id="RHEA-COMP:10221"/>
        <dbReference type="Rhea" id="RHEA-COMP:10222"/>
        <dbReference type="ChEBI" id="CHEBI:15378"/>
        <dbReference type="ChEBI" id="CHEBI:57856"/>
        <dbReference type="ChEBI" id="CHEBI:59789"/>
        <dbReference type="ChEBI" id="CHEBI:65314"/>
        <dbReference type="ChEBI" id="CHEBI:74486"/>
        <dbReference type="EC" id="2.1.1.177"/>
    </reaction>
</comment>
<dbReference type="InterPro" id="IPR003742">
    <property type="entry name" value="RlmH-like"/>
</dbReference>
<comment type="function">
    <text evidence="6">Specifically methylates the pseudouridine at position 1915 (m3Psi1915) in 23S rRNA.</text>
</comment>
<keyword evidence="1 6" id="KW-0698">rRNA processing</keyword>
<accession>A0AAT9LB45</accession>
<proteinExistence type="inferred from homology"/>
<sequence>MLHIRIILVGRIREQYLRDGVEEYLKRLKPYARVELLELQDEPVPESLSQKQLEAARAIEAERVLRTVREGEYLVAMDIRGKGMTSPEFSRWIQDRGLTGESNLAFVIGGTTGLAPEVLSRARLRLSMGPMTFPHQFMPLLLLEQIYRAFKIAAGEKYHR</sequence>
<dbReference type="AlphaFoldDB" id="A0AAT9LB45"/>
<dbReference type="Pfam" id="PF02590">
    <property type="entry name" value="SPOUT_MTase"/>
    <property type="match status" value="1"/>
</dbReference>
<dbReference type="SUPFAM" id="SSF75217">
    <property type="entry name" value="alpha/beta knot"/>
    <property type="match status" value="1"/>
</dbReference>
<protein>
    <recommendedName>
        <fullName evidence="6">Ribosomal RNA large subunit methyltransferase H</fullName>
        <ecNumber evidence="6">2.1.1.177</ecNumber>
    </recommendedName>
    <alternativeName>
        <fullName evidence="6">23S rRNA (pseudouridine1915-N3)-methyltransferase</fullName>
    </alternativeName>
    <alternativeName>
        <fullName evidence="6">23S rRNA m3Psi1915 methyltransferase</fullName>
    </alternativeName>
    <alternativeName>
        <fullName evidence="6">rRNA (pseudouridine-N3-)-methyltransferase RlmH</fullName>
    </alternativeName>
</protein>
<dbReference type="GO" id="GO:0005737">
    <property type="term" value="C:cytoplasm"/>
    <property type="evidence" value="ECO:0007669"/>
    <property type="project" value="UniProtKB-SubCell"/>
</dbReference>
<evidence type="ECO:0000256" key="1">
    <source>
        <dbReference type="ARBA" id="ARBA00022552"/>
    </source>
</evidence>